<reference evidence="1" key="2">
    <citation type="submission" date="2020-11" db="EMBL/GenBank/DDBJ databases">
        <authorList>
            <person name="McCartney M.A."/>
            <person name="Auch B."/>
            <person name="Kono T."/>
            <person name="Mallez S."/>
            <person name="Becker A."/>
            <person name="Gohl D.M."/>
            <person name="Silverstein K.A.T."/>
            <person name="Koren S."/>
            <person name="Bechman K.B."/>
            <person name="Herman A."/>
            <person name="Abrahante J.E."/>
            <person name="Garbe J."/>
        </authorList>
    </citation>
    <scope>NUCLEOTIDE SEQUENCE</scope>
    <source>
        <strain evidence="1">Duluth1</strain>
        <tissue evidence="1">Whole animal</tissue>
    </source>
</reference>
<name>A0A9D4KVU4_DREPO</name>
<accession>A0A9D4KVU4</accession>
<reference evidence="1" key="1">
    <citation type="journal article" date="2019" name="bioRxiv">
        <title>The Genome of the Zebra Mussel, Dreissena polymorpha: A Resource for Invasive Species Research.</title>
        <authorList>
            <person name="McCartney M.A."/>
            <person name="Auch B."/>
            <person name="Kono T."/>
            <person name="Mallez S."/>
            <person name="Zhang Y."/>
            <person name="Obille A."/>
            <person name="Becker A."/>
            <person name="Abrahante J.E."/>
            <person name="Garbe J."/>
            <person name="Badalamenti J.P."/>
            <person name="Herman A."/>
            <person name="Mangelson H."/>
            <person name="Liachko I."/>
            <person name="Sullivan S."/>
            <person name="Sone E.D."/>
            <person name="Koren S."/>
            <person name="Silverstein K.A.T."/>
            <person name="Beckman K.B."/>
            <person name="Gohl D.M."/>
        </authorList>
    </citation>
    <scope>NUCLEOTIDE SEQUENCE</scope>
    <source>
        <strain evidence="1">Duluth1</strain>
        <tissue evidence="1">Whole animal</tissue>
    </source>
</reference>
<sequence>MTEEFNGHLYGANAEVIPCLRVLRWTRQDNDGLLRKPTTRLQHVTGLAKTTPTHMS</sequence>
<dbReference type="AlphaFoldDB" id="A0A9D4KVU4"/>
<proteinExistence type="predicted"/>
<dbReference type="EMBL" id="JAIWYP010000003">
    <property type="protein sequence ID" value="KAH3847058.1"/>
    <property type="molecule type" value="Genomic_DNA"/>
</dbReference>
<evidence type="ECO:0000313" key="2">
    <source>
        <dbReference type="Proteomes" id="UP000828390"/>
    </source>
</evidence>
<keyword evidence="2" id="KW-1185">Reference proteome</keyword>
<evidence type="ECO:0000313" key="1">
    <source>
        <dbReference type="EMBL" id="KAH3847058.1"/>
    </source>
</evidence>
<dbReference type="Proteomes" id="UP000828390">
    <property type="component" value="Unassembled WGS sequence"/>
</dbReference>
<gene>
    <name evidence="1" type="ORF">DPMN_089370</name>
</gene>
<organism evidence="1 2">
    <name type="scientific">Dreissena polymorpha</name>
    <name type="common">Zebra mussel</name>
    <name type="synonym">Mytilus polymorpha</name>
    <dbReference type="NCBI Taxonomy" id="45954"/>
    <lineage>
        <taxon>Eukaryota</taxon>
        <taxon>Metazoa</taxon>
        <taxon>Spiralia</taxon>
        <taxon>Lophotrochozoa</taxon>
        <taxon>Mollusca</taxon>
        <taxon>Bivalvia</taxon>
        <taxon>Autobranchia</taxon>
        <taxon>Heteroconchia</taxon>
        <taxon>Euheterodonta</taxon>
        <taxon>Imparidentia</taxon>
        <taxon>Neoheterodontei</taxon>
        <taxon>Myida</taxon>
        <taxon>Dreissenoidea</taxon>
        <taxon>Dreissenidae</taxon>
        <taxon>Dreissena</taxon>
    </lineage>
</organism>
<comment type="caution">
    <text evidence="1">The sequence shown here is derived from an EMBL/GenBank/DDBJ whole genome shotgun (WGS) entry which is preliminary data.</text>
</comment>
<protein>
    <submittedName>
        <fullName evidence="1">Uncharacterized protein</fullName>
    </submittedName>
</protein>